<dbReference type="AlphaFoldDB" id="A0A1T3P078"/>
<organism evidence="2 3">
    <name type="scientific">Embleya scabrispora</name>
    <dbReference type="NCBI Taxonomy" id="159449"/>
    <lineage>
        <taxon>Bacteria</taxon>
        <taxon>Bacillati</taxon>
        <taxon>Actinomycetota</taxon>
        <taxon>Actinomycetes</taxon>
        <taxon>Kitasatosporales</taxon>
        <taxon>Streptomycetaceae</taxon>
        <taxon>Embleya</taxon>
    </lineage>
</organism>
<keyword evidence="3" id="KW-1185">Reference proteome</keyword>
<name>A0A1T3P078_9ACTN</name>
<keyword evidence="1" id="KW-1133">Transmembrane helix</keyword>
<feature type="transmembrane region" description="Helical" evidence="1">
    <location>
        <begin position="155"/>
        <end position="173"/>
    </location>
</feature>
<dbReference type="STRING" id="159449.B4N89_16260"/>
<accession>A0A1T3P078</accession>
<comment type="caution">
    <text evidence="2">The sequence shown here is derived from an EMBL/GenBank/DDBJ whole genome shotgun (WGS) entry which is preliminary data.</text>
</comment>
<feature type="transmembrane region" description="Helical" evidence="1">
    <location>
        <begin position="66"/>
        <end position="82"/>
    </location>
</feature>
<feature type="transmembrane region" description="Helical" evidence="1">
    <location>
        <begin position="94"/>
        <end position="113"/>
    </location>
</feature>
<reference evidence="2 3" key="1">
    <citation type="submission" date="2017-03" db="EMBL/GenBank/DDBJ databases">
        <title>Draft genome sequence of Streptomyces scabrisporus NF3, endophyte isolated from Amphipterygium adstringens.</title>
        <authorList>
            <person name="Vazquez M."/>
            <person name="Ceapa C.D."/>
            <person name="Rodriguez Luna D."/>
            <person name="Sanchez Esquivel S."/>
        </authorList>
    </citation>
    <scope>NUCLEOTIDE SEQUENCE [LARGE SCALE GENOMIC DNA]</scope>
    <source>
        <strain evidence="2 3">NF3</strain>
    </source>
</reference>
<sequence>MQHQGWISTTARLAGDAEAGPHGVGWMLVAFIFTFAVTRLITRLIRAGKGPFRNMVVGKVHVHHQVYGIFLMLIAGALEFAYEPGGALRQVLAGFFGMGAALTLDEFALLVHLDDVYWAADGRKSVDAVLITAAMGVLLFVGANPLGLGDGDSKPVAAVIVVFNLAFALCALAKGKVATGLIGVFVPFVAMVSAVRIAKPESPWARWRYKEGPGRTSPHADTKLARSLRRFPPDRRTWWDHTKDFVAGAPHR</sequence>
<evidence type="ECO:0000313" key="3">
    <source>
        <dbReference type="Proteomes" id="UP000190037"/>
    </source>
</evidence>
<evidence type="ECO:0000256" key="1">
    <source>
        <dbReference type="SAM" id="Phobius"/>
    </source>
</evidence>
<dbReference type="OrthoDB" id="8535577at2"/>
<dbReference type="EMBL" id="MWQN01000001">
    <property type="protein sequence ID" value="OPC82280.1"/>
    <property type="molecule type" value="Genomic_DNA"/>
</dbReference>
<keyword evidence="1" id="KW-0472">Membrane</keyword>
<feature type="transmembrane region" description="Helical" evidence="1">
    <location>
        <begin position="24"/>
        <end position="45"/>
    </location>
</feature>
<protein>
    <recommendedName>
        <fullName evidence="4">Integral membrane protein</fullName>
    </recommendedName>
</protein>
<dbReference type="Proteomes" id="UP000190037">
    <property type="component" value="Unassembled WGS sequence"/>
</dbReference>
<feature type="transmembrane region" description="Helical" evidence="1">
    <location>
        <begin position="125"/>
        <end position="143"/>
    </location>
</feature>
<evidence type="ECO:0008006" key="4">
    <source>
        <dbReference type="Google" id="ProtNLM"/>
    </source>
</evidence>
<dbReference type="RefSeq" id="WP_078976549.1">
    <property type="nucleotide sequence ID" value="NZ_MWQN01000001.1"/>
</dbReference>
<keyword evidence="1" id="KW-0812">Transmembrane</keyword>
<evidence type="ECO:0000313" key="2">
    <source>
        <dbReference type="EMBL" id="OPC82280.1"/>
    </source>
</evidence>
<gene>
    <name evidence="2" type="ORF">B4N89_16260</name>
</gene>
<proteinExistence type="predicted"/>
<dbReference type="eggNOG" id="COG4325">
    <property type="taxonomic scope" value="Bacteria"/>
</dbReference>